<reference evidence="4 5" key="1">
    <citation type="journal article" date="2019" name="Microorganisms">
        <title>Genome Insights into the Novel Species Microvirga brassicacearum, a Rapeseed Endophyte with Biotechnological Potential.</title>
        <authorList>
            <person name="Jimenez-Gomez A."/>
            <person name="Saati-Santamaria Z."/>
            <person name="Igual J.M."/>
            <person name="Rivas R."/>
            <person name="Mateos P.F."/>
            <person name="Garcia-Fraile P."/>
        </authorList>
    </citation>
    <scope>NUCLEOTIDE SEQUENCE [LARGE SCALE GENOMIC DNA]</scope>
    <source>
        <strain evidence="4 5">CDVBN77</strain>
    </source>
</reference>
<comment type="caution">
    <text evidence="4">The sequence shown here is derived from an EMBL/GenBank/DDBJ whole genome shotgun (WGS) entry which is preliminary data.</text>
</comment>
<proteinExistence type="predicted"/>
<dbReference type="GO" id="GO:0016747">
    <property type="term" value="F:acyltransferase activity, transferring groups other than amino-acyl groups"/>
    <property type="evidence" value="ECO:0007669"/>
    <property type="project" value="InterPro"/>
</dbReference>
<dbReference type="OrthoDB" id="9799681at2"/>
<evidence type="ECO:0000259" key="3">
    <source>
        <dbReference type="PROSITE" id="PS51186"/>
    </source>
</evidence>
<dbReference type="Proteomes" id="UP000325684">
    <property type="component" value="Unassembled WGS sequence"/>
</dbReference>
<gene>
    <name evidence="4" type="ORF">FEZ63_00905</name>
</gene>
<dbReference type="CDD" id="cd04301">
    <property type="entry name" value="NAT_SF"/>
    <property type="match status" value="1"/>
</dbReference>
<keyword evidence="5" id="KW-1185">Reference proteome</keyword>
<dbReference type="PANTHER" id="PTHR43877:SF2">
    <property type="entry name" value="AMINOALKYLPHOSPHONATE N-ACETYLTRANSFERASE-RELATED"/>
    <property type="match status" value="1"/>
</dbReference>
<evidence type="ECO:0000313" key="4">
    <source>
        <dbReference type="EMBL" id="KAB0269491.1"/>
    </source>
</evidence>
<dbReference type="PANTHER" id="PTHR43877">
    <property type="entry name" value="AMINOALKYLPHOSPHONATE N-ACETYLTRANSFERASE-RELATED-RELATED"/>
    <property type="match status" value="1"/>
</dbReference>
<dbReference type="InterPro" id="IPR000182">
    <property type="entry name" value="GNAT_dom"/>
</dbReference>
<keyword evidence="1 4" id="KW-0808">Transferase</keyword>
<feature type="domain" description="N-acetyltransferase" evidence="3">
    <location>
        <begin position="12"/>
        <end position="165"/>
    </location>
</feature>
<keyword evidence="2" id="KW-0012">Acyltransferase</keyword>
<dbReference type="InterPro" id="IPR016181">
    <property type="entry name" value="Acyl_CoA_acyltransferase"/>
</dbReference>
<sequence>MNDGGVMTMDDLRLRPATDDDAQDLFGLLSLCFADYPGCYVDPHEDLPDLRAPGRAFAGSGGAFWVLDDERGRVCACVAVDFPERGVAELHRLYVRPDQRRRGLGGRLVAHVERFARQGGARHLFFWSDTRFEAAHRLYQRVGYRLVPGERPLGDISNSMEVRFERDL</sequence>
<dbReference type="Pfam" id="PF00583">
    <property type="entry name" value="Acetyltransf_1"/>
    <property type="match status" value="1"/>
</dbReference>
<evidence type="ECO:0000313" key="5">
    <source>
        <dbReference type="Proteomes" id="UP000325684"/>
    </source>
</evidence>
<dbReference type="PROSITE" id="PS51186">
    <property type="entry name" value="GNAT"/>
    <property type="match status" value="1"/>
</dbReference>
<accession>A0A5N3PIA6</accession>
<dbReference type="SUPFAM" id="SSF55729">
    <property type="entry name" value="Acyl-CoA N-acyltransferases (Nat)"/>
    <property type="match status" value="1"/>
</dbReference>
<evidence type="ECO:0000256" key="1">
    <source>
        <dbReference type="ARBA" id="ARBA00022679"/>
    </source>
</evidence>
<dbReference type="RefSeq" id="WP_150941756.1">
    <property type="nucleotide sequence ID" value="NZ_VCMV01000002.1"/>
</dbReference>
<protein>
    <submittedName>
        <fullName evidence="4">GNAT family N-acetyltransferase</fullName>
    </submittedName>
</protein>
<dbReference type="InterPro" id="IPR050832">
    <property type="entry name" value="Bact_Acetyltransf"/>
</dbReference>
<dbReference type="Gene3D" id="3.40.630.30">
    <property type="match status" value="1"/>
</dbReference>
<dbReference type="AlphaFoldDB" id="A0A5N3PIA6"/>
<organism evidence="4 5">
    <name type="scientific">Microvirga brassicacearum</name>
    <dbReference type="NCBI Taxonomy" id="2580413"/>
    <lineage>
        <taxon>Bacteria</taxon>
        <taxon>Pseudomonadati</taxon>
        <taxon>Pseudomonadota</taxon>
        <taxon>Alphaproteobacteria</taxon>
        <taxon>Hyphomicrobiales</taxon>
        <taxon>Methylobacteriaceae</taxon>
        <taxon>Microvirga</taxon>
    </lineage>
</organism>
<dbReference type="EMBL" id="VCMV01000002">
    <property type="protein sequence ID" value="KAB0269491.1"/>
    <property type="molecule type" value="Genomic_DNA"/>
</dbReference>
<name>A0A5N3PIA6_9HYPH</name>
<evidence type="ECO:0000256" key="2">
    <source>
        <dbReference type="ARBA" id="ARBA00023315"/>
    </source>
</evidence>